<evidence type="ECO:0000256" key="1">
    <source>
        <dbReference type="ARBA" id="ARBA00000085"/>
    </source>
</evidence>
<dbReference type="EMBL" id="BNBD01000001">
    <property type="protein sequence ID" value="GHF30943.1"/>
    <property type="molecule type" value="Genomic_DNA"/>
</dbReference>
<evidence type="ECO:0000256" key="3">
    <source>
        <dbReference type="ARBA" id="ARBA00022553"/>
    </source>
</evidence>
<dbReference type="CDD" id="cd16917">
    <property type="entry name" value="HATPase_UhpB-NarQ-NarX-like"/>
    <property type="match status" value="1"/>
</dbReference>
<dbReference type="GO" id="GO:0046983">
    <property type="term" value="F:protein dimerization activity"/>
    <property type="evidence" value="ECO:0007669"/>
    <property type="project" value="InterPro"/>
</dbReference>
<reference evidence="12" key="2">
    <citation type="submission" date="2020-09" db="EMBL/GenBank/DDBJ databases">
        <authorList>
            <person name="Sun Q."/>
            <person name="Ohkuma M."/>
        </authorList>
    </citation>
    <scope>NUCLEOTIDE SEQUENCE</scope>
    <source>
        <strain evidence="12">JCM 4059</strain>
    </source>
</reference>
<dbReference type="PANTHER" id="PTHR24421">
    <property type="entry name" value="NITRATE/NITRITE SENSOR PROTEIN NARX-RELATED"/>
    <property type="match status" value="1"/>
</dbReference>
<feature type="region of interest" description="Disordered" evidence="9">
    <location>
        <begin position="394"/>
        <end position="434"/>
    </location>
</feature>
<feature type="compositionally biased region" description="Gly residues" evidence="9">
    <location>
        <begin position="421"/>
        <end position="431"/>
    </location>
</feature>
<evidence type="ECO:0000256" key="5">
    <source>
        <dbReference type="ARBA" id="ARBA00022741"/>
    </source>
</evidence>
<dbReference type="InterPro" id="IPR036890">
    <property type="entry name" value="HATPase_C_sf"/>
</dbReference>
<comment type="caution">
    <text evidence="12">The sequence shown here is derived from an EMBL/GenBank/DDBJ whole genome shotgun (WGS) entry which is preliminary data.</text>
</comment>
<dbReference type="InterPro" id="IPR050482">
    <property type="entry name" value="Sensor_HK_TwoCompSys"/>
</dbReference>
<feature type="compositionally biased region" description="Basic and acidic residues" evidence="9">
    <location>
        <begin position="395"/>
        <end position="405"/>
    </location>
</feature>
<dbReference type="Gene3D" id="3.30.565.10">
    <property type="entry name" value="Histidine kinase-like ATPase, C-terminal domain"/>
    <property type="match status" value="1"/>
</dbReference>
<sequence>MKVTSTAREIWQRATAPADWSRRRVVGESVLAALLGLLGGWAETGHGWPRMLLVGLAVAVLTPARRAFPASVLIAAGALTGSTEGGAFLLLSLAGWSAGARIEGVLRALAAYSASFLCFLGLGLGLLSWPEPLLLTAILSTFTFLAFVVVPGLANRYWKQRRTLLQTLQQRNAQLLRERQMIAGQARLRERQRIAQDMHDSLGHQLALIAVQTGALEVDRELTGRQREAVGVLRQASVAAMQELREVVGILRDGTAEEEPPVSRVVAGIDALVESAVAAGMRVRLERSGEARPLAPAADHTAYRVVQEGLTNAAKHAPGAALDVRLQYEPDSLVVEVVNGPPPVRGLLRAESVSGGQGLTGLRERARLVGGMIFSGPAEDGGFRLAGLLPYGSPAEREGRGEGPRGGRTTFVEGEDDFRGQTGGGTPGEGGAVIDRLDPREEFKDIMSPKKSRGCLVGCGVALAVLLALVLAVVVGLGALMKEAEKGTVDPEVYQSATVGEPEHDVRHRLPPGSMLITADVKKKLPANPPGAQCTVLLSSEISGDLSTDLVYRFCFRDGKLIEKREFRVAS</sequence>
<evidence type="ECO:0000259" key="11">
    <source>
        <dbReference type="Pfam" id="PF07730"/>
    </source>
</evidence>
<feature type="domain" description="Signal transduction histidine kinase subgroup 3 dimerisation and phosphoacceptor" evidence="11">
    <location>
        <begin position="190"/>
        <end position="254"/>
    </location>
</feature>
<evidence type="ECO:0000256" key="4">
    <source>
        <dbReference type="ARBA" id="ARBA00022679"/>
    </source>
</evidence>
<dbReference type="EC" id="2.7.13.3" evidence="2"/>
<evidence type="ECO:0000313" key="13">
    <source>
        <dbReference type="Proteomes" id="UP000638313"/>
    </source>
</evidence>
<evidence type="ECO:0000256" key="2">
    <source>
        <dbReference type="ARBA" id="ARBA00012438"/>
    </source>
</evidence>
<dbReference type="GO" id="GO:0000155">
    <property type="term" value="F:phosphorelay sensor kinase activity"/>
    <property type="evidence" value="ECO:0007669"/>
    <property type="project" value="InterPro"/>
</dbReference>
<feature type="transmembrane region" description="Helical" evidence="10">
    <location>
        <begin position="30"/>
        <end position="48"/>
    </location>
</feature>
<keyword evidence="10" id="KW-0472">Membrane</keyword>
<proteinExistence type="predicted"/>
<dbReference type="Gene3D" id="1.20.5.1930">
    <property type="match status" value="1"/>
</dbReference>
<dbReference type="RefSeq" id="WP_190128124.1">
    <property type="nucleotide sequence ID" value="NZ_BNBD01000001.1"/>
</dbReference>
<name>A0A919AYF4_9ACTN</name>
<keyword evidence="8" id="KW-0902">Two-component regulatory system</keyword>
<dbReference type="GO" id="GO:0016020">
    <property type="term" value="C:membrane"/>
    <property type="evidence" value="ECO:0007669"/>
    <property type="project" value="InterPro"/>
</dbReference>
<dbReference type="AlphaFoldDB" id="A0A919AYF4"/>
<dbReference type="PANTHER" id="PTHR24421:SF10">
    <property type="entry name" value="NITRATE_NITRITE SENSOR PROTEIN NARQ"/>
    <property type="match status" value="1"/>
</dbReference>
<feature type="transmembrane region" description="Helical" evidence="10">
    <location>
        <begin position="68"/>
        <end position="93"/>
    </location>
</feature>
<comment type="catalytic activity">
    <reaction evidence="1">
        <text>ATP + protein L-histidine = ADP + protein N-phospho-L-histidine.</text>
        <dbReference type="EC" id="2.7.13.3"/>
    </reaction>
</comment>
<accession>A0A919AYF4</accession>
<dbReference type="SUPFAM" id="SSF55874">
    <property type="entry name" value="ATPase domain of HSP90 chaperone/DNA topoisomerase II/histidine kinase"/>
    <property type="match status" value="1"/>
</dbReference>
<keyword evidence="4" id="KW-0808">Transferase</keyword>
<evidence type="ECO:0000256" key="9">
    <source>
        <dbReference type="SAM" id="MobiDB-lite"/>
    </source>
</evidence>
<dbReference type="Pfam" id="PF07730">
    <property type="entry name" value="HisKA_3"/>
    <property type="match status" value="1"/>
</dbReference>
<feature type="transmembrane region" description="Helical" evidence="10">
    <location>
        <begin position="454"/>
        <end position="481"/>
    </location>
</feature>
<organism evidence="12 13">
    <name type="scientific">Streptomyces mashuensis</name>
    <dbReference type="NCBI Taxonomy" id="33904"/>
    <lineage>
        <taxon>Bacteria</taxon>
        <taxon>Bacillati</taxon>
        <taxon>Actinomycetota</taxon>
        <taxon>Actinomycetes</taxon>
        <taxon>Kitasatosporales</taxon>
        <taxon>Streptomycetaceae</taxon>
        <taxon>Streptomyces</taxon>
    </lineage>
</organism>
<evidence type="ECO:0000313" key="12">
    <source>
        <dbReference type="EMBL" id="GHF30943.1"/>
    </source>
</evidence>
<protein>
    <recommendedName>
        <fullName evidence="2">histidine kinase</fullName>
        <ecNumber evidence="2">2.7.13.3</ecNumber>
    </recommendedName>
</protein>
<keyword evidence="7" id="KW-0067">ATP-binding</keyword>
<keyword evidence="10" id="KW-0812">Transmembrane</keyword>
<keyword evidence="5" id="KW-0547">Nucleotide-binding</keyword>
<feature type="transmembrane region" description="Helical" evidence="10">
    <location>
        <begin position="133"/>
        <end position="154"/>
    </location>
</feature>
<keyword evidence="13" id="KW-1185">Reference proteome</keyword>
<keyword evidence="10" id="KW-1133">Transmembrane helix</keyword>
<dbReference type="GO" id="GO:0005524">
    <property type="term" value="F:ATP binding"/>
    <property type="evidence" value="ECO:0007669"/>
    <property type="project" value="UniProtKB-KW"/>
</dbReference>
<evidence type="ECO:0000256" key="7">
    <source>
        <dbReference type="ARBA" id="ARBA00022840"/>
    </source>
</evidence>
<dbReference type="InterPro" id="IPR011712">
    <property type="entry name" value="Sig_transdc_His_kin_sub3_dim/P"/>
</dbReference>
<evidence type="ECO:0000256" key="6">
    <source>
        <dbReference type="ARBA" id="ARBA00022777"/>
    </source>
</evidence>
<gene>
    <name evidence="12" type="ORF">GCM10010218_10340</name>
</gene>
<keyword evidence="3" id="KW-0597">Phosphoprotein</keyword>
<evidence type="ECO:0000256" key="10">
    <source>
        <dbReference type="SAM" id="Phobius"/>
    </source>
</evidence>
<keyword evidence="6" id="KW-0418">Kinase</keyword>
<reference evidence="12" key="1">
    <citation type="journal article" date="2014" name="Int. J. Syst. Evol. Microbiol.">
        <title>Complete genome sequence of Corynebacterium casei LMG S-19264T (=DSM 44701T), isolated from a smear-ripened cheese.</title>
        <authorList>
            <consortium name="US DOE Joint Genome Institute (JGI-PGF)"/>
            <person name="Walter F."/>
            <person name="Albersmeier A."/>
            <person name="Kalinowski J."/>
            <person name="Ruckert C."/>
        </authorList>
    </citation>
    <scope>NUCLEOTIDE SEQUENCE</scope>
    <source>
        <strain evidence="12">JCM 4059</strain>
    </source>
</reference>
<dbReference type="Proteomes" id="UP000638313">
    <property type="component" value="Unassembled WGS sequence"/>
</dbReference>
<feature type="transmembrane region" description="Helical" evidence="10">
    <location>
        <begin position="105"/>
        <end position="127"/>
    </location>
</feature>
<evidence type="ECO:0000256" key="8">
    <source>
        <dbReference type="ARBA" id="ARBA00023012"/>
    </source>
</evidence>